<sequence length="183" mass="21657">MPSMRERVIFSTNCRETSAENRKLLDQVKAKCVRSWEFYHKKFIETKSEFLEFYYLKNFKTSYLFPNSYKLGRKDMKCAGTHLSDIFIIHLTLSKEYPTFPRFLQEIPGIYPDLPVQLKIPGLFPLKMRTADNKNYNLRFPPFVQTAAAKRTCQTQNSMLTLCTQFLELALELLEFAPRFRKL</sequence>
<evidence type="ECO:0000313" key="1">
    <source>
        <dbReference type="Proteomes" id="UP000887565"/>
    </source>
</evidence>
<keyword evidence="1" id="KW-1185">Reference proteome</keyword>
<reference evidence="2" key="1">
    <citation type="submission" date="2022-11" db="UniProtKB">
        <authorList>
            <consortium name="WormBaseParasite"/>
        </authorList>
    </citation>
    <scope>IDENTIFICATION</scope>
</reference>
<proteinExistence type="predicted"/>
<evidence type="ECO:0000313" key="2">
    <source>
        <dbReference type="WBParaSite" id="nRc.2.0.1.t29635-RA"/>
    </source>
</evidence>
<name>A0A915JTG3_ROMCU</name>
<dbReference type="Proteomes" id="UP000887565">
    <property type="component" value="Unplaced"/>
</dbReference>
<dbReference type="AlphaFoldDB" id="A0A915JTG3"/>
<protein>
    <submittedName>
        <fullName evidence="2">Uncharacterized protein</fullName>
    </submittedName>
</protein>
<dbReference type="WBParaSite" id="nRc.2.0.1.t29635-RA">
    <property type="protein sequence ID" value="nRc.2.0.1.t29635-RA"/>
    <property type="gene ID" value="nRc.2.0.1.g29635"/>
</dbReference>
<organism evidence="1 2">
    <name type="scientific">Romanomermis culicivorax</name>
    <name type="common">Nematode worm</name>
    <dbReference type="NCBI Taxonomy" id="13658"/>
    <lineage>
        <taxon>Eukaryota</taxon>
        <taxon>Metazoa</taxon>
        <taxon>Ecdysozoa</taxon>
        <taxon>Nematoda</taxon>
        <taxon>Enoplea</taxon>
        <taxon>Dorylaimia</taxon>
        <taxon>Mermithida</taxon>
        <taxon>Mermithoidea</taxon>
        <taxon>Mermithidae</taxon>
        <taxon>Romanomermis</taxon>
    </lineage>
</organism>
<accession>A0A915JTG3</accession>